<accession>A0A0C3QI14</accession>
<evidence type="ECO:0000313" key="2">
    <source>
        <dbReference type="EMBL" id="KIO25519.1"/>
    </source>
</evidence>
<dbReference type="HOGENOM" id="CLU_759094_0_0_1"/>
<reference evidence="2 3" key="1">
    <citation type="submission" date="2014-04" db="EMBL/GenBank/DDBJ databases">
        <authorList>
            <consortium name="DOE Joint Genome Institute"/>
            <person name="Kuo A."/>
            <person name="Girlanda M."/>
            <person name="Perotto S."/>
            <person name="Kohler A."/>
            <person name="Nagy L.G."/>
            <person name="Floudas D."/>
            <person name="Copeland A."/>
            <person name="Barry K.W."/>
            <person name="Cichocki N."/>
            <person name="Veneault-Fourrey C."/>
            <person name="LaButti K."/>
            <person name="Lindquist E.A."/>
            <person name="Lipzen A."/>
            <person name="Lundell T."/>
            <person name="Morin E."/>
            <person name="Murat C."/>
            <person name="Sun H."/>
            <person name="Tunlid A."/>
            <person name="Henrissat B."/>
            <person name="Grigoriev I.V."/>
            <person name="Hibbett D.S."/>
            <person name="Martin F."/>
            <person name="Nordberg H.P."/>
            <person name="Cantor M.N."/>
            <person name="Hua S.X."/>
        </authorList>
    </citation>
    <scope>NUCLEOTIDE SEQUENCE [LARGE SCALE GENOMIC DNA]</scope>
    <source>
        <strain evidence="2 3">MUT 4182</strain>
    </source>
</reference>
<keyword evidence="3" id="KW-1185">Reference proteome</keyword>
<dbReference type="EMBL" id="KN823040">
    <property type="protein sequence ID" value="KIO25519.1"/>
    <property type="molecule type" value="Genomic_DNA"/>
</dbReference>
<gene>
    <name evidence="2" type="ORF">M407DRAFT_8339</name>
</gene>
<feature type="signal peptide" evidence="1">
    <location>
        <begin position="1"/>
        <end position="22"/>
    </location>
</feature>
<proteinExistence type="predicted"/>
<sequence length="365" mass="40913">MAYSTQLLDAARLLASLGVIEGSMCCCNSDPVVLWGTSEPGGLNTSTGYPTDSALHALAALDHPKPPPTSTVPRNSSWAVKLSKHYSIYVSFHGHEMREMGVFLGGDGRRIVTRDKSPRLSELSPAETDWSAKCRVIGCQVLLKRAHSRPSRWDSQAKRVRRPLLARFSHAVLVQTVADGPRWLGCLKQEPMRFRASVGTESGRFRSHKEPEVWLYIDRDTIFGLVPGISHFGCCKEGEKKALMSVLRPLPDRIEFELPKNTIILGEFRVSVFPFLKETVYLYVLNLREQEVPIPLVLGTTMSWDYEPYYWSHTIANLMLTNAFLKGGVREVNSRGSDGPLAVARASAEPKRELFLRHTSPWTHI</sequence>
<reference evidence="3" key="2">
    <citation type="submission" date="2015-01" db="EMBL/GenBank/DDBJ databases">
        <title>Evolutionary Origins and Diversification of the Mycorrhizal Mutualists.</title>
        <authorList>
            <consortium name="DOE Joint Genome Institute"/>
            <consortium name="Mycorrhizal Genomics Consortium"/>
            <person name="Kohler A."/>
            <person name="Kuo A."/>
            <person name="Nagy L.G."/>
            <person name="Floudas D."/>
            <person name="Copeland A."/>
            <person name="Barry K.W."/>
            <person name="Cichocki N."/>
            <person name="Veneault-Fourrey C."/>
            <person name="LaButti K."/>
            <person name="Lindquist E.A."/>
            <person name="Lipzen A."/>
            <person name="Lundell T."/>
            <person name="Morin E."/>
            <person name="Murat C."/>
            <person name="Riley R."/>
            <person name="Ohm R."/>
            <person name="Sun H."/>
            <person name="Tunlid A."/>
            <person name="Henrissat B."/>
            <person name="Grigoriev I.V."/>
            <person name="Hibbett D.S."/>
            <person name="Martin F."/>
        </authorList>
    </citation>
    <scope>NUCLEOTIDE SEQUENCE [LARGE SCALE GENOMIC DNA]</scope>
    <source>
        <strain evidence="3">MUT 4182</strain>
    </source>
</reference>
<keyword evidence="1" id="KW-0732">Signal</keyword>
<dbReference type="Proteomes" id="UP000054248">
    <property type="component" value="Unassembled WGS sequence"/>
</dbReference>
<evidence type="ECO:0000313" key="3">
    <source>
        <dbReference type="Proteomes" id="UP000054248"/>
    </source>
</evidence>
<organism evidence="2 3">
    <name type="scientific">Tulasnella calospora MUT 4182</name>
    <dbReference type="NCBI Taxonomy" id="1051891"/>
    <lineage>
        <taxon>Eukaryota</taxon>
        <taxon>Fungi</taxon>
        <taxon>Dikarya</taxon>
        <taxon>Basidiomycota</taxon>
        <taxon>Agaricomycotina</taxon>
        <taxon>Agaricomycetes</taxon>
        <taxon>Cantharellales</taxon>
        <taxon>Tulasnellaceae</taxon>
        <taxon>Tulasnella</taxon>
    </lineage>
</organism>
<protein>
    <submittedName>
        <fullName evidence="2">Uncharacterized protein</fullName>
    </submittedName>
</protein>
<name>A0A0C3QI14_9AGAM</name>
<feature type="chain" id="PRO_5002168859" evidence="1">
    <location>
        <begin position="23"/>
        <end position="365"/>
    </location>
</feature>
<evidence type="ECO:0000256" key="1">
    <source>
        <dbReference type="SAM" id="SignalP"/>
    </source>
</evidence>
<dbReference type="AlphaFoldDB" id="A0A0C3QI14"/>